<dbReference type="GO" id="GO:0000712">
    <property type="term" value="P:resolution of meiotic recombination intermediates"/>
    <property type="evidence" value="ECO:0007669"/>
    <property type="project" value="TreeGrafter"/>
</dbReference>
<accession>E0VPE3</accession>
<comment type="cofactor">
    <cofactor evidence="1 13">
        <name>Mg(2+)</name>
        <dbReference type="ChEBI" id="CHEBI:18420"/>
    </cofactor>
</comment>
<keyword evidence="4 13" id="KW-0540">Nuclease</keyword>
<gene>
    <name evidence="16" type="primary">8232087</name>
    <name evidence="15" type="ORF">Phum_PHUM357610</name>
</gene>
<dbReference type="Gene3D" id="1.10.150.110">
    <property type="entry name" value="DNA polymerase beta, N-terminal domain-like"/>
    <property type="match status" value="1"/>
</dbReference>
<dbReference type="RefSeq" id="XP_002427987.1">
    <property type="nucleotide sequence ID" value="XM_002427942.1"/>
</dbReference>
<dbReference type="EMBL" id="DS235363">
    <property type="protein sequence ID" value="EEB15249.1"/>
    <property type="molecule type" value="Genomic_DNA"/>
</dbReference>
<dbReference type="GO" id="GO:0046872">
    <property type="term" value="F:metal ion binding"/>
    <property type="evidence" value="ECO:0007669"/>
    <property type="project" value="UniProtKB-UniRule"/>
</dbReference>
<dbReference type="Gene3D" id="3.40.50.10130">
    <property type="match status" value="1"/>
</dbReference>
<dbReference type="GO" id="GO:0048257">
    <property type="term" value="F:3'-flap endonuclease activity"/>
    <property type="evidence" value="ECO:0007669"/>
    <property type="project" value="TreeGrafter"/>
</dbReference>
<dbReference type="InterPro" id="IPR006166">
    <property type="entry name" value="ERCC4_domain"/>
</dbReference>
<dbReference type="GO" id="GO:0000727">
    <property type="term" value="P:double-strand break repair via break-induced replication"/>
    <property type="evidence" value="ECO:0007669"/>
    <property type="project" value="UniProtKB-UniRule"/>
</dbReference>
<evidence type="ECO:0000256" key="7">
    <source>
        <dbReference type="ARBA" id="ARBA00022763"/>
    </source>
</evidence>
<dbReference type="eggNOG" id="KOG2379">
    <property type="taxonomic scope" value="Eukaryota"/>
</dbReference>
<keyword evidence="6 13" id="KW-0255">Endonuclease</keyword>
<evidence type="ECO:0000256" key="13">
    <source>
        <dbReference type="RuleBase" id="RU369042"/>
    </source>
</evidence>
<reference evidence="15" key="1">
    <citation type="submission" date="2007-04" db="EMBL/GenBank/DDBJ databases">
        <title>Annotation of Pediculus humanus corporis strain USDA.</title>
        <authorList>
            <person name="Kirkness E."/>
            <person name="Hannick L."/>
            <person name="Hass B."/>
            <person name="Bruggner R."/>
            <person name="Lawson D."/>
            <person name="Bidwell S."/>
            <person name="Joardar V."/>
            <person name="Caler E."/>
            <person name="Walenz B."/>
            <person name="Inman J."/>
            <person name="Schobel S."/>
            <person name="Galinsky K."/>
            <person name="Amedeo P."/>
            <person name="Strausberg R."/>
        </authorList>
    </citation>
    <scope>NUCLEOTIDE SEQUENCE</scope>
    <source>
        <strain evidence="15">USDA</strain>
    </source>
</reference>
<evidence type="ECO:0000256" key="5">
    <source>
        <dbReference type="ARBA" id="ARBA00022723"/>
    </source>
</evidence>
<dbReference type="SUPFAM" id="SSF47802">
    <property type="entry name" value="DNA polymerase beta, N-terminal domain-like"/>
    <property type="match status" value="1"/>
</dbReference>
<dbReference type="GO" id="GO:0031297">
    <property type="term" value="P:replication fork processing"/>
    <property type="evidence" value="ECO:0007669"/>
    <property type="project" value="UniProtKB-ARBA"/>
</dbReference>
<dbReference type="SMART" id="SM00891">
    <property type="entry name" value="ERCC4"/>
    <property type="match status" value="1"/>
</dbReference>
<dbReference type="OrthoDB" id="5963188at2759"/>
<dbReference type="GO" id="GO:0008821">
    <property type="term" value="F:crossover junction DNA endonuclease activity"/>
    <property type="evidence" value="ECO:0007669"/>
    <property type="project" value="UniProtKB-UniRule"/>
</dbReference>
<evidence type="ECO:0000313" key="16">
    <source>
        <dbReference type="EnsemblMetazoa" id="PHUM357610-PA"/>
    </source>
</evidence>
<dbReference type="InterPro" id="IPR027421">
    <property type="entry name" value="DNA_pol_lamdba_lyase_dom_sf"/>
</dbReference>
<evidence type="ECO:0000256" key="11">
    <source>
        <dbReference type="ARBA" id="ARBA00023204"/>
    </source>
</evidence>
<dbReference type="PANTHER" id="PTHR13451:SF0">
    <property type="entry name" value="CROSSOVER JUNCTION ENDONUCLEASE MUS81"/>
    <property type="match status" value="1"/>
</dbReference>
<comment type="similarity">
    <text evidence="3 13">Belongs to the XPF family.</text>
</comment>
<dbReference type="InterPro" id="IPR033309">
    <property type="entry name" value="Mus81"/>
</dbReference>
<dbReference type="PANTHER" id="PTHR13451">
    <property type="entry name" value="CLASS II CROSSOVER JUNCTION ENDONUCLEASE MUS81"/>
    <property type="match status" value="1"/>
</dbReference>
<keyword evidence="9 13" id="KW-0460">Magnesium</keyword>
<dbReference type="GO" id="GO:0048476">
    <property type="term" value="C:Holliday junction resolvase complex"/>
    <property type="evidence" value="ECO:0007669"/>
    <property type="project" value="UniProtKB-UniRule"/>
</dbReference>
<evidence type="ECO:0000256" key="12">
    <source>
        <dbReference type="ARBA" id="ARBA00023242"/>
    </source>
</evidence>
<evidence type="ECO:0000256" key="9">
    <source>
        <dbReference type="ARBA" id="ARBA00022842"/>
    </source>
</evidence>
<dbReference type="SUPFAM" id="SSF52980">
    <property type="entry name" value="Restriction endonuclease-like"/>
    <property type="match status" value="1"/>
</dbReference>
<dbReference type="InterPro" id="IPR010996">
    <property type="entry name" value="HHH_MUS81"/>
</dbReference>
<keyword evidence="8 13" id="KW-0378">Hydrolase</keyword>
<dbReference type="GO" id="GO:0031573">
    <property type="term" value="P:mitotic intra-S DNA damage checkpoint signaling"/>
    <property type="evidence" value="ECO:0007669"/>
    <property type="project" value="TreeGrafter"/>
</dbReference>
<dbReference type="Pfam" id="PF14716">
    <property type="entry name" value="HHH_8"/>
    <property type="match status" value="1"/>
</dbReference>
<organism>
    <name type="scientific">Pediculus humanus subsp. corporis</name>
    <name type="common">Body louse</name>
    <dbReference type="NCBI Taxonomy" id="121224"/>
    <lineage>
        <taxon>Eukaryota</taxon>
        <taxon>Metazoa</taxon>
        <taxon>Ecdysozoa</taxon>
        <taxon>Arthropoda</taxon>
        <taxon>Hexapoda</taxon>
        <taxon>Insecta</taxon>
        <taxon>Pterygota</taxon>
        <taxon>Neoptera</taxon>
        <taxon>Paraneoptera</taxon>
        <taxon>Psocodea</taxon>
        <taxon>Troctomorpha</taxon>
        <taxon>Phthiraptera</taxon>
        <taxon>Anoplura</taxon>
        <taxon>Pediculidae</taxon>
        <taxon>Pediculus</taxon>
    </lineage>
</organism>
<evidence type="ECO:0000313" key="17">
    <source>
        <dbReference type="Proteomes" id="UP000009046"/>
    </source>
</evidence>
<comment type="function">
    <text evidence="13">Interacts with EME1 to form a DNA structure-specific endonuclease with substrate preference for branched DNA structures with a 5'-end at the branch nick. Typical substrates include 3'-flap structures, D-loops, replication forks and nicked Holliday junctions. May be required in mitosis for the processing of stalled or collapsed replication fork intermediates. May be required in meiosis for the repair of meiosis-specific double strand breaks subsequent to single-end invasion (SEI).</text>
</comment>
<keyword evidence="12 13" id="KW-0539">Nucleus</keyword>
<dbReference type="EnsemblMetazoa" id="PHUM357610-RA">
    <property type="protein sequence ID" value="PHUM357610-PA"/>
    <property type="gene ID" value="PHUM357610"/>
</dbReference>
<keyword evidence="11 13" id="KW-0234">DNA repair</keyword>
<keyword evidence="7 13" id="KW-0227">DNA damage</keyword>
<dbReference type="FunFam" id="1.10.150.110:FF:000001">
    <property type="entry name" value="Putative Crossover junction endonuclease MUS81"/>
    <property type="match status" value="1"/>
</dbReference>
<evidence type="ECO:0000256" key="2">
    <source>
        <dbReference type="ARBA" id="ARBA00004123"/>
    </source>
</evidence>
<evidence type="ECO:0000256" key="6">
    <source>
        <dbReference type="ARBA" id="ARBA00022759"/>
    </source>
</evidence>
<sequence length="310" mass="36273">MTTVEVPLKRVKRKIKKCQNPLFEKWLKEWKDEAKKSGSEMHYTFNRALTSLKKFPFKLNSGKECIILENFGSKICQMLDKKLEEFNAANSKVKECFDKVEENSNKVAFEPVSIDLVKSKKSNYVPAYRSGGYAILLNIDSNQEDETIFMLPNSFQIILLVDNQERDNKFQKSDQMTMRQLKCRHVNFEIRHLKVGDFIWIAKNNEGQELVLPYIVERKRMDDLAQSIKDGRFHEQKFRLKQSKLDNLIYLVEKYGTENQRLGLPMPTLLQAISNTQIVGGFTVKITESHNHSMRYLDCMTIQLNKIFKV</sequence>
<feature type="domain" description="ERCC4" evidence="14">
    <location>
        <begin position="158"/>
        <end position="256"/>
    </location>
</feature>
<dbReference type="FunFam" id="3.40.50.10130:FF:000003">
    <property type="entry name" value="Crossover junction endonuclease MUS81"/>
    <property type="match status" value="1"/>
</dbReference>
<dbReference type="KEGG" id="phu:Phum_PHUM357610"/>
<dbReference type="InterPro" id="IPR011335">
    <property type="entry name" value="Restrct_endonuc-II-like"/>
</dbReference>
<evidence type="ECO:0000256" key="1">
    <source>
        <dbReference type="ARBA" id="ARBA00001946"/>
    </source>
</evidence>
<reference evidence="16" key="3">
    <citation type="submission" date="2021-02" db="UniProtKB">
        <authorList>
            <consortium name="EnsemblMetazoa"/>
        </authorList>
    </citation>
    <scope>IDENTIFICATION</scope>
    <source>
        <strain evidence="16">USDA</strain>
    </source>
</reference>
<comment type="subunit">
    <text evidence="13">Interacts with EME1.</text>
</comment>
<evidence type="ECO:0000256" key="10">
    <source>
        <dbReference type="ARBA" id="ARBA00023172"/>
    </source>
</evidence>
<dbReference type="FunCoup" id="E0VPE3">
    <property type="interactions" value="494"/>
</dbReference>
<comment type="subcellular location">
    <subcellularLocation>
        <location evidence="2 13">Nucleus</location>
    </subcellularLocation>
</comment>
<dbReference type="GeneID" id="8232087"/>
<dbReference type="GO" id="GO:0006308">
    <property type="term" value="P:DNA catabolic process"/>
    <property type="evidence" value="ECO:0007669"/>
    <property type="project" value="UniProtKB-UniRule"/>
</dbReference>
<dbReference type="EC" id="3.1.22.-" evidence="13"/>
<evidence type="ECO:0000259" key="14">
    <source>
        <dbReference type="SMART" id="SM00891"/>
    </source>
</evidence>
<dbReference type="CDD" id="cd20074">
    <property type="entry name" value="XPF_nuclease_Mus81"/>
    <property type="match status" value="1"/>
</dbReference>
<dbReference type="STRING" id="121224.E0VPE3"/>
<dbReference type="InParanoid" id="E0VPE3"/>
<dbReference type="Pfam" id="PF02732">
    <property type="entry name" value="ERCC4"/>
    <property type="match status" value="1"/>
</dbReference>
<proteinExistence type="inferred from homology"/>
<dbReference type="AlphaFoldDB" id="E0VPE3"/>
<dbReference type="GO" id="GO:0005634">
    <property type="term" value="C:nucleus"/>
    <property type="evidence" value="ECO:0007669"/>
    <property type="project" value="UniProtKB-SubCell"/>
</dbReference>
<name>E0VPE3_PEDHC</name>
<dbReference type="InterPro" id="IPR047416">
    <property type="entry name" value="XPF_nuclease_Mus81"/>
</dbReference>
<dbReference type="GO" id="GO:0003677">
    <property type="term" value="F:DNA binding"/>
    <property type="evidence" value="ECO:0007669"/>
    <property type="project" value="UniProtKB-UniRule"/>
</dbReference>
<keyword evidence="17" id="KW-1185">Reference proteome</keyword>
<evidence type="ECO:0000313" key="15">
    <source>
        <dbReference type="EMBL" id="EEB15249.1"/>
    </source>
</evidence>
<evidence type="ECO:0000256" key="4">
    <source>
        <dbReference type="ARBA" id="ARBA00022722"/>
    </source>
</evidence>
<dbReference type="HOGENOM" id="CLU_014329_1_2_1"/>
<keyword evidence="5 13" id="KW-0479">Metal-binding</keyword>
<dbReference type="EMBL" id="AAZO01004158">
    <property type="status" value="NOT_ANNOTATED_CDS"/>
    <property type="molecule type" value="Genomic_DNA"/>
</dbReference>
<dbReference type="VEuPathDB" id="VectorBase:PHUM357610"/>
<dbReference type="CTD" id="8232087"/>
<reference evidence="15" key="2">
    <citation type="submission" date="2007-04" db="EMBL/GenBank/DDBJ databases">
        <title>The genome of the human body louse.</title>
        <authorList>
            <consortium name="The Human Body Louse Genome Consortium"/>
            <person name="Kirkness E."/>
            <person name="Walenz B."/>
            <person name="Hass B."/>
            <person name="Bruggner R."/>
            <person name="Strausberg R."/>
        </authorList>
    </citation>
    <scope>NUCLEOTIDE SEQUENCE</scope>
    <source>
        <strain evidence="15">USDA</strain>
    </source>
</reference>
<evidence type="ECO:0000256" key="3">
    <source>
        <dbReference type="ARBA" id="ARBA00010015"/>
    </source>
</evidence>
<keyword evidence="10 13" id="KW-0233">DNA recombination</keyword>
<dbReference type="Proteomes" id="UP000009046">
    <property type="component" value="Unassembled WGS sequence"/>
</dbReference>
<protein>
    <recommendedName>
        <fullName evidence="13">Crossover junction endonuclease MUS81</fullName>
        <ecNumber evidence="13">3.1.22.-</ecNumber>
    </recommendedName>
</protein>
<evidence type="ECO:0000256" key="8">
    <source>
        <dbReference type="ARBA" id="ARBA00022801"/>
    </source>
</evidence>